<dbReference type="Pfam" id="PF00646">
    <property type="entry name" value="F-box"/>
    <property type="match status" value="1"/>
</dbReference>
<gene>
    <name evidence="2" type="ORF">ILEXP_LOCUS50393</name>
</gene>
<accession>A0ABC8UH92</accession>
<dbReference type="AlphaFoldDB" id="A0ABC8UH92"/>
<dbReference type="SMART" id="SM00256">
    <property type="entry name" value="FBOX"/>
    <property type="match status" value="1"/>
</dbReference>
<reference evidence="2 3" key="1">
    <citation type="submission" date="2024-02" db="EMBL/GenBank/DDBJ databases">
        <authorList>
            <person name="Vignale AGUSTIN F."/>
            <person name="Sosa J E."/>
            <person name="Modenutti C."/>
        </authorList>
    </citation>
    <scope>NUCLEOTIDE SEQUENCE [LARGE SCALE GENOMIC DNA]</scope>
</reference>
<dbReference type="InterPro" id="IPR050796">
    <property type="entry name" value="SCF_F-box_component"/>
</dbReference>
<dbReference type="InterPro" id="IPR013187">
    <property type="entry name" value="F-box-assoc_dom_typ3"/>
</dbReference>
<feature type="domain" description="F-box" evidence="1">
    <location>
        <begin position="30"/>
        <end position="75"/>
    </location>
</feature>
<comment type="caution">
    <text evidence="2">The sequence shown here is derived from an EMBL/GenBank/DDBJ whole genome shotgun (WGS) entry which is preliminary data.</text>
</comment>
<dbReference type="InterPro" id="IPR001810">
    <property type="entry name" value="F-box_dom"/>
</dbReference>
<evidence type="ECO:0000313" key="2">
    <source>
        <dbReference type="EMBL" id="CAK9180400.1"/>
    </source>
</evidence>
<sequence length="426" mass="49524">MLLILHCAMDLAGENQSKRRKCKLEEDQPKNWIHSLPHEIAIDILSRLPVTSLIKFRFVSRASQILTNDPPLVKLHLSRTAKDNPCFIFHSDYPIRNKIYFVELSDHDDQKEIVREIQTPFSASMPESIVVGSCNGLLCLSDDLLFNGSLYVYNPFTRKHKELPKSIKFEQQEVVFGFGFHPVTKEYKVVKIIYYGTAYNADNRPWRYSRVRNRDFLNSEVQILSLSSNTWRSIGEVPFQLERRSSEALVNGRLHWLTQWGKYHGVLGRVIVSFDLADEQFREVPRAGSGFLTTCYFYLGVLGGCLSALVPLSFRRLEIWVLKEYDMKESWIKEYNFDSYMPRVVHQDLHRQHGIWKDVINRKIVRILCVMKNGKILLEYTAGNLISYDPESKTFENLTFQGMPGNFFQTVVHFGSLNWIDIPPES</sequence>
<name>A0ABC8UH92_9AQUA</name>
<dbReference type="NCBIfam" id="TIGR01640">
    <property type="entry name" value="F_box_assoc_1"/>
    <property type="match status" value="1"/>
</dbReference>
<dbReference type="Pfam" id="PF08268">
    <property type="entry name" value="FBA_3"/>
    <property type="match status" value="1"/>
</dbReference>
<protein>
    <recommendedName>
        <fullName evidence="1">F-box domain-containing protein</fullName>
    </recommendedName>
</protein>
<dbReference type="PANTHER" id="PTHR31672">
    <property type="entry name" value="BNACNNG10540D PROTEIN"/>
    <property type="match status" value="1"/>
</dbReference>
<dbReference type="PROSITE" id="PS50181">
    <property type="entry name" value="FBOX"/>
    <property type="match status" value="1"/>
</dbReference>
<organism evidence="2 3">
    <name type="scientific">Ilex paraguariensis</name>
    <name type="common">yerba mate</name>
    <dbReference type="NCBI Taxonomy" id="185542"/>
    <lineage>
        <taxon>Eukaryota</taxon>
        <taxon>Viridiplantae</taxon>
        <taxon>Streptophyta</taxon>
        <taxon>Embryophyta</taxon>
        <taxon>Tracheophyta</taxon>
        <taxon>Spermatophyta</taxon>
        <taxon>Magnoliopsida</taxon>
        <taxon>eudicotyledons</taxon>
        <taxon>Gunneridae</taxon>
        <taxon>Pentapetalae</taxon>
        <taxon>asterids</taxon>
        <taxon>campanulids</taxon>
        <taxon>Aquifoliales</taxon>
        <taxon>Aquifoliaceae</taxon>
        <taxon>Ilex</taxon>
    </lineage>
</organism>
<dbReference type="InterPro" id="IPR017451">
    <property type="entry name" value="F-box-assoc_interact_dom"/>
</dbReference>
<dbReference type="EMBL" id="CAUOFW020007724">
    <property type="protein sequence ID" value="CAK9180400.1"/>
    <property type="molecule type" value="Genomic_DNA"/>
</dbReference>
<dbReference type="SUPFAM" id="SSF81383">
    <property type="entry name" value="F-box domain"/>
    <property type="match status" value="1"/>
</dbReference>
<evidence type="ECO:0000259" key="1">
    <source>
        <dbReference type="PROSITE" id="PS50181"/>
    </source>
</evidence>
<dbReference type="InterPro" id="IPR036047">
    <property type="entry name" value="F-box-like_dom_sf"/>
</dbReference>
<keyword evidence="3" id="KW-1185">Reference proteome</keyword>
<dbReference type="Proteomes" id="UP001642360">
    <property type="component" value="Unassembled WGS sequence"/>
</dbReference>
<proteinExistence type="predicted"/>
<evidence type="ECO:0000313" key="3">
    <source>
        <dbReference type="Proteomes" id="UP001642360"/>
    </source>
</evidence>
<dbReference type="Gene3D" id="1.20.1280.50">
    <property type="match status" value="1"/>
</dbReference>
<dbReference type="PANTHER" id="PTHR31672:SF2">
    <property type="entry name" value="F-BOX DOMAIN-CONTAINING PROTEIN"/>
    <property type="match status" value="1"/>
</dbReference>